<dbReference type="InterPro" id="IPR015797">
    <property type="entry name" value="NUDIX_hydrolase-like_dom_sf"/>
</dbReference>
<dbReference type="InterPro" id="IPR020476">
    <property type="entry name" value="Nudix_hydrolase"/>
</dbReference>
<evidence type="ECO:0000256" key="2">
    <source>
        <dbReference type="ARBA" id="ARBA00022801"/>
    </source>
</evidence>
<gene>
    <name evidence="5" type="ORF">L1F29_21525</name>
</gene>
<dbReference type="Proteomes" id="UP001057877">
    <property type="component" value="Chromosome"/>
</dbReference>
<evidence type="ECO:0000259" key="4">
    <source>
        <dbReference type="PROSITE" id="PS51462"/>
    </source>
</evidence>
<dbReference type="InterPro" id="IPR020084">
    <property type="entry name" value="NUDIX_hydrolase_CS"/>
</dbReference>
<dbReference type="Gene3D" id="3.90.79.10">
    <property type="entry name" value="Nucleoside Triphosphate Pyrophosphohydrolase"/>
    <property type="match status" value="1"/>
</dbReference>
<dbReference type="CDD" id="cd04688">
    <property type="entry name" value="NUDIX_Hydrolase"/>
    <property type="match status" value="1"/>
</dbReference>
<accession>A0ABY5S2X3</accession>
<evidence type="ECO:0000256" key="1">
    <source>
        <dbReference type="ARBA" id="ARBA00001946"/>
    </source>
</evidence>
<dbReference type="PRINTS" id="PR00502">
    <property type="entry name" value="NUDIXFAMILY"/>
</dbReference>
<dbReference type="PANTHER" id="PTHR43046">
    <property type="entry name" value="GDP-MANNOSE MANNOSYL HYDROLASE"/>
    <property type="match status" value="1"/>
</dbReference>
<dbReference type="PROSITE" id="PS00893">
    <property type="entry name" value="NUDIX_BOX"/>
    <property type="match status" value="1"/>
</dbReference>
<protein>
    <submittedName>
        <fullName evidence="5">NUDIX domain-containing protein</fullName>
    </submittedName>
</protein>
<keyword evidence="2 3" id="KW-0378">Hydrolase</keyword>
<organism evidence="5 6">
    <name type="scientific">Paenibacillus spongiae</name>
    <dbReference type="NCBI Taxonomy" id="2909671"/>
    <lineage>
        <taxon>Bacteria</taxon>
        <taxon>Bacillati</taxon>
        <taxon>Bacillota</taxon>
        <taxon>Bacilli</taxon>
        <taxon>Bacillales</taxon>
        <taxon>Paenibacillaceae</taxon>
        <taxon>Paenibacillus</taxon>
    </lineage>
</organism>
<proteinExistence type="inferred from homology"/>
<evidence type="ECO:0000256" key="3">
    <source>
        <dbReference type="RuleBase" id="RU003476"/>
    </source>
</evidence>
<dbReference type="RefSeq" id="WP_258384112.1">
    <property type="nucleotide sequence ID" value="NZ_CP091430.1"/>
</dbReference>
<reference evidence="5" key="1">
    <citation type="submission" date="2022-01" db="EMBL/GenBank/DDBJ databases">
        <title>Paenibacillus spongiae sp. nov., isolated from marine sponge.</title>
        <authorList>
            <person name="Li Z."/>
            <person name="Zhang M."/>
        </authorList>
    </citation>
    <scope>NUCLEOTIDE SEQUENCE</scope>
    <source>
        <strain evidence="5">PHS-Z3</strain>
    </source>
</reference>
<evidence type="ECO:0000313" key="6">
    <source>
        <dbReference type="Proteomes" id="UP001057877"/>
    </source>
</evidence>
<name>A0ABY5S2X3_9BACL</name>
<dbReference type="InterPro" id="IPR000086">
    <property type="entry name" value="NUDIX_hydrolase_dom"/>
</dbReference>
<feature type="domain" description="Nudix hydrolase" evidence="4">
    <location>
        <begin position="4"/>
        <end position="144"/>
    </location>
</feature>
<keyword evidence="6" id="KW-1185">Reference proteome</keyword>
<dbReference type="PROSITE" id="PS51462">
    <property type="entry name" value="NUDIX"/>
    <property type="match status" value="1"/>
</dbReference>
<comment type="cofactor">
    <cofactor evidence="1">
        <name>Mg(2+)</name>
        <dbReference type="ChEBI" id="CHEBI:18420"/>
    </cofactor>
</comment>
<dbReference type="EMBL" id="CP091430">
    <property type="protein sequence ID" value="UVI28024.1"/>
    <property type="molecule type" value="Genomic_DNA"/>
</dbReference>
<dbReference type="Pfam" id="PF00293">
    <property type="entry name" value="NUDIX"/>
    <property type="match status" value="1"/>
</dbReference>
<comment type="similarity">
    <text evidence="3">Belongs to the Nudix hydrolase family.</text>
</comment>
<dbReference type="PANTHER" id="PTHR43046:SF14">
    <property type="entry name" value="MUTT_NUDIX FAMILY PROTEIN"/>
    <property type="match status" value="1"/>
</dbReference>
<evidence type="ECO:0000313" key="5">
    <source>
        <dbReference type="EMBL" id="UVI28024.1"/>
    </source>
</evidence>
<dbReference type="SUPFAM" id="SSF55811">
    <property type="entry name" value="Nudix"/>
    <property type="match status" value="1"/>
</dbReference>
<sequence length="164" mass="19108">MMISYASQSGLFQFRAASIVLYHNKILLQRASANERWFIPGGRVEFGETAEQTIDREMLEEFGVPILEKKLVWIIENLIEFQNKKVHEIAMYFAVRLQEDHPILQHEGEFLGFEEEYVNRWVDLSDLDELEIVPEFVVPELKALDLAQGVKHIVNRGVRNYSIS</sequence>